<dbReference type="PRINTS" id="PR00503">
    <property type="entry name" value="BROMODOMAIN"/>
</dbReference>
<feature type="compositionally biased region" description="Low complexity" evidence="3">
    <location>
        <begin position="549"/>
        <end position="561"/>
    </location>
</feature>
<dbReference type="PANTHER" id="PTHR31095">
    <property type="entry name" value="RIKEN CDNA 9930021J03 GENE"/>
    <property type="match status" value="1"/>
</dbReference>
<dbReference type="Pfam" id="PF23450">
    <property type="entry name" value="KIAA2026_hel"/>
    <property type="match status" value="1"/>
</dbReference>
<dbReference type="SMART" id="SM00297">
    <property type="entry name" value="BROMO"/>
    <property type="match status" value="1"/>
</dbReference>
<dbReference type="PROSITE" id="PS50014">
    <property type="entry name" value="BROMODOMAIN_2"/>
    <property type="match status" value="1"/>
</dbReference>
<dbReference type="OrthoDB" id="1870062at2759"/>
<feature type="compositionally biased region" description="Low complexity" evidence="3">
    <location>
        <begin position="568"/>
        <end position="585"/>
    </location>
</feature>
<evidence type="ECO:0000259" key="4">
    <source>
        <dbReference type="PROSITE" id="PS50014"/>
    </source>
</evidence>
<evidence type="ECO:0000256" key="2">
    <source>
        <dbReference type="PROSITE-ProRule" id="PRU00035"/>
    </source>
</evidence>
<dbReference type="InterPro" id="IPR001487">
    <property type="entry name" value="Bromodomain"/>
</dbReference>
<dbReference type="SUPFAM" id="SSF47370">
    <property type="entry name" value="Bromodomain"/>
    <property type="match status" value="1"/>
</dbReference>
<feature type="compositionally biased region" description="Basic residues" evidence="3">
    <location>
        <begin position="617"/>
        <end position="627"/>
    </location>
</feature>
<gene>
    <name evidence="5" type="ORF">BOX15_Mlig025360g1</name>
</gene>
<sequence>LLTGINTCIMLSGTGVKPTCAPLHTWSPELQSAYRILQDFLGSSLRHLAYVFINPVDSSEPGAEEYYDRIKEPMCLLKMKEKFGQSVYSQVGDFVCDFRLMLFNCYVFNGVDSPLGKLATKMETLFEQKIGLLARDLRERCSIGATMGAASLGTVIDSRSYLHEGGANNNPALLVEDPAAEWRVARRAAAAMRVVSGIGAGASGGGANSAGGSAGGLGSFAACRESLPVQAMARETEDAAGSREESDARIAAIVERLRRWEVRRHEERLLGEFEPWRNSLATTETEYCLRHCAELAEVAHFLLMMGPEMLGLQASGLAEALTVREIHLALLSPQSSALLTGIMCGLFAKLKCGLARATKDAAAAAAAAANAALGCGGSSHSFYNRAPLPAIVYHHWHDRLKQRVAAFYRHLASLAGANDNNQELNQQQSAAVATSFLCSQFADVVGHRNPLEIRMFHELSLFQRVHILKALIDCLLYRTDQFVRELDERCQPEEYREIRLGSVGQWVYIRLEGLDLEARHWVYRRSEYPVIEYCVQQSASKNSKKKKATPTPEKAGAGAASGRKRKAASPSPCQTPTPKSTSSTSRGRRRRTAAASPPSTPTPTPRSTSTSTTRSGRGGRRSRLAGRRRADGDIEVEVKAEADAPTDSKSSTPPPPVLKREEEHEAMDTTEASEVDKSAATAAPQLSLANGETNGKEKQGVEEEKVDDKTDENNDSTASANADASASTSASTAPAADEEAAATEAQADEDDDERDEENDKKLIEEMYKVNIERPNASEFELVAQTLSELRALISGLRADLDALQRSKDEFDVKISKRGRKSKSVLAVDSDALNSQISSHRELLDAFVALETDWEAAAPKISHRERRMRVRVMHEFREFERNSDYYLRGELAEEAAMDSPTADEAAEDADYDDDNDDEIDSGSDELDEDDNNDDDGSDQQSVAMDDSNVGISTRRRKYRIRQAPPPPPPPQQQQQQRQQQLRNVGPRPPPQLPQLHSFGQQQQQQHKSATIVRLVNTSDSAGSAVANVHIKYESAARQATASSLLQQHLNNNTTNNNSSVNANNSTNNSSNSSASAANSIAANSGTLPILSIRLTTPPAASSSASSAASSALVVGQVVNVVDKPVSSTQQQQQQQSNNPPPATLIRSNLTQTVDCLRGPIPTTRLQQTPASAQSSRSQPQLFVLSNPGGQLVAVQQSLAPQAHQTVLSSAASSSHSSSVGIVKPANVVLLAASAATAPAASGGTQTVLRLAQQHQPNSTVFASSAAAQPTILLQSQATPQQQQQQAVRRNVTLYKVGGILFTPDCRPVVVENQTMRYLPTENIDAKLMNAAKQVITEALKSQQQQQQQATVVGYR</sequence>
<dbReference type="Proteomes" id="UP000215902">
    <property type="component" value="Unassembled WGS sequence"/>
</dbReference>
<dbReference type="InterPro" id="IPR036427">
    <property type="entry name" value="Bromodomain-like_sf"/>
</dbReference>
<keyword evidence="6" id="KW-1185">Reference proteome</keyword>
<evidence type="ECO:0000313" key="5">
    <source>
        <dbReference type="EMBL" id="PAA83738.1"/>
    </source>
</evidence>
<feature type="compositionally biased region" description="Low complexity" evidence="3">
    <location>
        <begin position="715"/>
        <end position="735"/>
    </location>
</feature>
<comment type="caution">
    <text evidence="5">The sequence shown here is derived from an EMBL/GenBank/DDBJ whole genome shotgun (WGS) entry which is preliminary data.</text>
</comment>
<accession>A0A267GCH7</accession>
<feature type="compositionally biased region" description="Low complexity" evidence="3">
    <location>
        <begin position="605"/>
        <end position="615"/>
    </location>
</feature>
<feature type="region of interest" description="Disordered" evidence="3">
    <location>
        <begin position="1158"/>
        <end position="1177"/>
    </location>
</feature>
<feature type="compositionally biased region" description="Low complexity" evidence="3">
    <location>
        <begin position="1165"/>
        <end position="1177"/>
    </location>
</feature>
<feature type="non-terminal residue" evidence="5">
    <location>
        <position position="1"/>
    </location>
</feature>
<proteinExistence type="predicted"/>
<feature type="region of interest" description="Disordered" evidence="3">
    <location>
        <begin position="539"/>
        <end position="758"/>
    </location>
</feature>
<dbReference type="Gene3D" id="1.20.920.10">
    <property type="entry name" value="Bromodomain-like"/>
    <property type="match status" value="1"/>
</dbReference>
<feature type="region of interest" description="Disordered" evidence="3">
    <location>
        <begin position="1048"/>
        <end position="1075"/>
    </location>
</feature>
<feature type="compositionally biased region" description="Acidic residues" evidence="3">
    <location>
        <begin position="736"/>
        <end position="756"/>
    </location>
</feature>
<feature type="region of interest" description="Disordered" evidence="3">
    <location>
        <begin position="893"/>
        <end position="1008"/>
    </location>
</feature>
<dbReference type="EMBL" id="NIVC01000406">
    <property type="protein sequence ID" value="PAA83738.1"/>
    <property type="molecule type" value="Genomic_DNA"/>
</dbReference>
<feature type="region of interest" description="Disordered" evidence="3">
    <location>
        <begin position="1124"/>
        <end position="1144"/>
    </location>
</feature>
<dbReference type="STRING" id="282301.A0A267GCH7"/>
<dbReference type="InterPro" id="IPR056522">
    <property type="entry name" value="KIAA2026_hel"/>
</dbReference>
<feature type="compositionally biased region" description="Basic and acidic residues" evidence="3">
    <location>
        <begin position="658"/>
        <end position="667"/>
    </location>
</feature>
<dbReference type="InterPro" id="IPR018359">
    <property type="entry name" value="Bromodomain_CS"/>
</dbReference>
<feature type="domain" description="Bromo" evidence="4">
    <location>
        <begin position="44"/>
        <end position="116"/>
    </location>
</feature>
<protein>
    <recommendedName>
        <fullName evidence="4">Bromo domain-containing protein</fullName>
    </recommendedName>
</protein>
<dbReference type="InterPro" id="IPR040214">
    <property type="entry name" value="BRD10"/>
</dbReference>
<evidence type="ECO:0000256" key="3">
    <source>
        <dbReference type="SAM" id="MobiDB-lite"/>
    </source>
</evidence>
<dbReference type="PROSITE" id="PS00633">
    <property type="entry name" value="BROMODOMAIN_1"/>
    <property type="match status" value="1"/>
</dbReference>
<feature type="compositionally biased region" description="Basic and acidic residues" evidence="3">
    <location>
        <begin position="628"/>
        <end position="642"/>
    </location>
</feature>
<feature type="compositionally biased region" description="Basic and acidic residues" evidence="3">
    <location>
        <begin position="694"/>
        <end position="712"/>
    </location>
</feature>
<name>A0A267GCH7_9PLAT</name>
<organism evidence="5 6">
    <name type="scientific">Macrostomum lignano</name>
    <dbReference type="NCBI Taxonomy" id="282301"/>
    <lineage>
        <taxon>Eukaryota</taxon>
        <taxon>Metazoa</taxon>
        <taxon>Spiralia</taxon>
        <taxon>Lophotrochozoa</taxon>
        <taxon>Platyhelminthes</taxon>
        <taxon>Rhabditophora</taxon>
        <taxon>Macrostomorpha</taxon>
        <taxon>Macrostomida</taxon>
        <taxon>Macrostomidae</taxon>
        <taxon>Macrostomum</taxon>
    </lineage>
</organism>
<dbReference type="Pfam" id="PF00439">
    <property type="entry name" value="Bromodomain"/>
    <property type="match status" value="1"/>
</dbReference>
<reference evidence="5 6" key="1">
    <citation type="submission" date="2017-06" db="EMBL/GenBank/DDBJ databases">
        <title>A platform for efficient transgenesis in Macrostomum lignano, a flatworm model organism for stem cell research.</title>
        <authorList>
            <person name="Berezikov E."/>
        </authorList>
    </citation>
    <scope>NUCLEOTIDE SEQUENCE [LARGE SCALE GENOMIC DNA]</scope>
    <source>
        <strain evidence="5">DV1</strain>
        <tissue evidence="5">Whole organism</tissue>
    </source>
</reference>
<dbReference type="CDD" id="cd04369">
    <property type="entry name" value="Bromodomain"/>
    <property type="match status" value="1"/>
</dbReference>
<feature type="compositionally biased region" description="Acidic residues" evidence="3">
    <location>
        <begin position="903"/>
        <end position="936"/>
    </location>
</feature>
<evidence type="ECO:0000313" key="6">
    <source>
        <dbReference type="Proteomes" id="UP000215902"/>
    </source>
</evidence>
<keyword evidence="1 2" id="KW-0103">Bromodomain</keyword>
<feature type="compositionally biased region" description="Low complexity" evidence="3">
    <location>
        <begin position="1049"/>
        <end position="1075"/>
    </location>
</feature>
<evidence type="ECO:0000256" key="1">
    <source>
        <dbReference type="ARBA" id="ARBA00023117"/>
    </source>
</evidence>
<dbReference type="PANTHER" id="PTHR31095:SF3">
    <property type="entry name" value="RIKEN CDNA 9930021J03 GENE"/>
    <property type="match status" value="1"/>
</dbReference>